<evidence type="ECO:0000313" key="2">
    <source>
        <dbReference type="Proteomes" id="UP000095281"/>
    </source>
</evidence>
<proteinExistence type="predicted"/>
<dbReference type="WBParaSite" id="MhA1_Contig953.frz3.gene12">
    <property type="protein sequence ID" value="MhA1_Contig953.frz3.gene12"/>
    <property type="gene ID" value="MhA1_Contig953.frz3.gene12"/>
</dbReference>
<evidence type="ECO:0000256" key="1">
    <source>
        <dbReference type="SAM" id="MobiDB-lite"/>
    </source>
</evidence>
<feature type="compositionally biased region" description="Acidic residues" evidence="1">
    <location>
        <begin position="76"/>
        <end position="85"/>
    </location>
</feature>
<dbReference type="Proteomes" id="UP000095281">
    <property type="component" value="Unplaced"/>
</dbReference>
<keyword evidence="2" id="KW-1185">Reference proteome</keyword>
<evidence type="ECO:0000313" key="3">
    <source>
        <dbReference type="WBParaSite" id="MhA1_Contig953.frz3.gene12"/>
    </source>
</evidence>
<protein>
    <submittedName>
        <fullName evidence="3">Uncharacterized protein</fullName>
    </submittedName>
</protein>
<dbReference type="AlphaFoldDB" id="A0A1I8C172"/>
<organism evidence="2 3">
    <name type="scientific">Meloidogyne hapla</name>
    <name type="common">Root-knot nematode worm</name>
    <dbReference type="NCBI Taxonomy" id="6305"/>
    <lineage>
        <taxon>Eukaryota</taxon>
        <taxon>Metazoa</taxon>
        <taxon>Ecdysozoa</taxon>
        <taxon>Nematoda</taxon>
        <taxon>Chromadorea</taxon>
        <taxon>Rhabditida</taxon>
        <taxon>Tylenchina</taxon>
        <taxon>Tylenchomorpha</taxon>
        <taxon>Tylenchoidea</taxon>
        <taxon>Meloidogynidae</taxon>
        <taxon>Meloidogyninae</taxon>
        <taxon>Meloidogyne</taxon>
    </lineage>
</organism>
<reference evidence="3" key="1">
    <citation type="submission" date="2016-11" db="UniProtKB">
        <authorList>
            <consortium name="WormBaseParasite"/>
        </authorList>
    </citation>
    <scope>IDENTIFICATION</scope>
</reference>
<name>A0A1I8C172_MELHA</name>
<accession>A0A1I8C172</accession>
<sequence>MFRRLNFVAVMLLDDVAFIKIEKHTFEKNDSNILTQILIQPKSHILKEDRINNTKKTRIDNLTIIKNEKNVKENEEKSEENDEESLSQIDDLFQNRKTFTCPLVKQLLATGSSASELSPEDVDVVAAMGDALSA</sequence>
<feature type="region of interest" description="Disordered" evidence="1">
    <location>
        <begin position="68"/>
        <end position="87"/>
    </location>
</feature>